<dbReference type="PANTHER" id="PTHR11699">
    <property type="entry name" value="ALDEHYDE DEHYDROGENASE-RELATED"/>
    <property type="match status" value="1"/>
</dbReference>
<comment type="similarity">
    <text evidence="1">Belongs to the aldehyde dehydrogenase family.</text>
</comment>
<dbReference type="FunFam" id="3.40.309.10:FF:000009">
    <property type="entry name" value="Aldehyde dehydrogenase A"/>
    <property type="match status" value="1"/>
</dbReference>
<feature type="non-terminal residue" evidence="4">
    <location>
        <position position="313"/>
    </location>
</feature>
<keyword evidence="2" id="KW-0560">Oxidoreductase</keyword>
<name>A0A2M8G4R7_9BACT</name>
<evidence type="ECO:0000313" key="4">
    <source>
        <dbReference type="EMBL" id="PJC66607.1"/>
    </source>
</evidence>
<evidence type="ECO:0000256" key="1">
    <source>
        <dbReference type="ARBA" id="ARBA00009986"/>
    </source>
</evidence>
<dbReference type="EMBL" id="PFQV01000019">
    <property type="protein sequence ID" value="PJC66607.1"/>
    <property type="molecule type" value="Genomic_DNA"/>
</dbReference>
<dbReference type="SUPFAM" id="SSF53720">
    <property type="entry name" value="ALDH-like"/>
    <property type="match status" value="1"/>
</dbReference>
<reference evidence="5" key="1">
    <citation type="submission" date="2017-09" db="EMBL/GenBank/DDBJ databases">
        <title>Depth-based differentiation of microbial function through sediment-hosted aquifers and enrichment of novel symbionts in the deep terrestrial subsurface.</title>
        <authorList>
            <person name="Probst A.J."/>
            <person name="Ladd B."/>
            <person name="Jarett J.K."/>
            <person name="Geller-Mcgrath D.E."/>
            <person name="Sieber C.M.K."/>
            <person name="Emerson J.B."/>
            <person name="Anantharaman K."/>
            <person name="Thomas B.C."/>
            <person name="Malmstrom R."/>
            <person name="Stieglmeier M."/>
            <person name="Klingl A."/>
            <person name="Woyke T."/>
            <person name="Ryan C.M."/>
            <person name="Banfield J.F."/>
        </authorList>
    </citation>
    <scope>NUCLEOTIDE SEQUENCE [LARGE SCALE GENOMIC DNA]</scope>
</reference>
<proteinExistence type="inferred from homology"/>
<feature type="domain" description="Aldehyde dehydrogenase" evidence="3">
    <location>
        <begin position="4"/>
        <end position="312"/>
    </location>
</feature>
<dbReference type="CDD" id="cd07078">
    <property type="entry name" value="ALDH"/>
    <property type="match status" value="1"/>
</dbReference>
<dbReference type="Pfam" id="PF00171">
    <property type="entry name" value="Aldedh"/>
    <property type="match status" value="1"/>
</dbReference>
<dbReference type="Proteomes" id="UP000229739">
    <property type="component" value="Unassembled WGS sequence"/>
</dbReference>
<evidence type="ECO:0000256" key="2">
    <source>
        <dbReference type="ARBA" id="ARBA00023002"/>
    </source>
</evidence>
<sequence length="313" mass="34324">MLKDEIIFEDKTTIHRQVYEPFGVAAAISPWNLPFDLFLWAVVPNLLAGNTVIFKTSEECPLSGQLFETIMNQANLPKGVFSEVYGNGQVGEQLVNQEIDLIWFTGSSLVGRKLFGIAGRKFIKAVLELGGSNPGIIFEDANIDQIIPKLYSKRFGFCGQTCDALKRLLVHESKFEEVVAKLKTKVEQTVVDDPEKATTTMGPLVAKRQLDLLKAQVADAVAKGAKIITGGKQPTGLKGAFYLPTILTNVKDNMRAWQEEVFGPVLSIRKFTSEAEAVKLANDSPYGLGSLIFTKDKTRANRVAGELKAGTVE</sequence>
<dbReference type="InterPro" id="IPR015590">
    <property type="entry name" value="Aldehyde_DH_dom"/>
</dbReference>
<dbReference type="Gene3D" id="3.40.605.10">
    <property type="entry name" value="Aldehyde Dehydrogenase, Chain A, domain 1"/>
    <property type="match status" value="1"/>
</dbReference>
<accession>A0A2M8G4R7</accession>
<protein>
    <recommendedName>
        <fullName evidence="3">Aldehyde dehydrogenase domain-containing protein</fullName>
    </recommendedName>
</protein>
<organism evidence="4 5">
    <name type="scientific">Candidatus Beckwithbacteria bacterium CG_4_9_14_0_2_um_filter_47_11</name>
    <dbReference type="NCBI Taxonomy" id="1974494"/>
    <lineage>
        <taxon>Bacteria</taxon>
        <taxon>Candidatus Beckwithiibacteriota</taxon>
    </lineage>
</organism>
<dbReference type="InterPro" id="IPR016161">
    <property type="entry name" value="Ald_DH/histidinol_DH"/>
</dbReference>
<gene>
    <name evidence="4" type="ORF">CO018_01085</name>
</gene>
<evidence type="ECO:0000259" key="3">
    <source>
        <dbReference type="Pfam" id="PF00171"/>
    </source>
</evidence>
<dbReference type="InterPro" id="IPR016163">
    <property type="entry name" value="Ald_DH_C"/>
</dbReference>
<dbReference type="InterPro" id="IPR016162">
    <property type="entry name" value="Ald_DH_N"/>
</dbReference>
<evidence type="ECO:0000313" key="5">
    <source>
        <dbReference type="Proteomes" id="UP000229739"/>
    </source>
</evidence>
<dbReference type="Gene3D" id="3.40.309.10">
    <property type="entry name" value="Aldehyde Dehydrogenase, Chain A, domain 2"/>
    <property type="match status" value="1"/>
</dbReference>
<dbReference type="GO" id="GO:0016620">
    <property type="term" value="F:oxidoreductase activity, acting on the aldehyde or oxo group of donors, NAD or NADP as acceptor"/>
    <property type="evidence" value="ECO:0007669"/>
    <property type="project" value="InterPro"/>
</dbReference>
<comment type="caution">
    <text evidence="4">The sequence shown here is derived from an EMBL/GenBank/DDBJ whole genome shotgun (WGS) entry which is preliminary data.</text>
</comment>
<dbReference type="AlphaFoldDB" id="A0A2M8G4R7"/>